<keyword evidence="9" id="KW-1185">Reference proteome</keyword>
<dbReference type="GO" id="GO:0032259">
    <property type="term" value="P:methylation"/>
    <property type="evidence" value="ECO:0007669"/>
    <property type="project" value="UniProtKB-KW"/>
</dbReference>
<dbReference type="CDD" id="cd02440">
    <property type="entry name" value="AdoMet_MTases"/>
    <property type="match status" value="1"/>
</dbReference>
<dbReference type="PROSITE" id="PS51515">
    <property type="entry name" value="BIN3_SAM"/>
    <property type="match status" value="1"/>
</dbReference>
<dbReference type="STRING" id="3871.A0A1J7H0I6"/>
<dbReference type="InterPro" id="IPR024160">
    <property type="entry name" value="BIN3_SAM-bd_dom"/>
</dbReference>
<evidence type="ECO:0000256" key="6">
    <source>
        <dbReference type="RuleBase" id="RU367087"/>
    </source>
</evidence>
<dbReference type="PANTHER" id="PTHR12315">
    <property type="entry name" value="BICOID-INTERACTING PROTEIN RELATED"/>
    <property type="match status" value="1"/>
</dbReference>
<dbReference type="GO" id="GO:0040031">
    <property type="term" value="P:snRNA modification"/>
    <property type="evidence" value="ECO:0007669"/>
    <property type="project" value="TreeGrafter"/>
</dbReference>
<dbReference type="EMBL" id="CM007376">
    <property type="protein sequence ID" value="OIV95856.1"/>
    <property type="molecule type" value="Genomic_DNA"/>
</dbReference>
<dbReference type="Gene3D" id="3.40.50.150">
    <property type="entry name" value="Vaccinia Virus protein VP39"/>
    <property type="match status" value="1"/>
</dbReference>
<dbReference type="EC" id="2.1.1.-" evidence="6"/>
<keyword evidence="4 5" id="KW-0949">S-adenosyl-L-methionine</keyword>
<sequence>MENNNAEGKDETHVEKPNLYYPYGNFKNRELNEDPRLKVFKKEWFEGKDCLHIGCNSGILTIYIAQKFCCRRILGIDNDSDRVEEAYLNLRKIGSKSMEDGASSTGETPMELCSMEERNVSDIISFKQENIVQTQYPLEEKVYDTILCLSATQWVDLNVRANGLYALFQKIWNLLLPGGILVLEPQSLESYEKNDHASEIGFKCVEQINSHGENRFNRPILVFQK</sequence>
<dbReference type="GO" id="GO:0017069">
    <property type="term" value="F:snRNA binding"/>
    <property type="evidence" value="ECO:0007669"/>
    <property type="project" value="TreeGrafter"/>
</dbReference>
<evidence type="ECO:0000256" key="2">
    <source>
        <dbReference type="ARBA" id="ARBA00022603"/>
    </source>
</evidence>
<dbReference type="GO" id="GO:0008173">
    <property type="term" value="F:RNA methyltransferase activity"/>
    <property type="evidence" value="ECO:0007669"/>
    <property type="project" value="UniProtKB-UniRule"/>
</dbReference>
<dbReference type="AlphaFoldDB" id="A0A1J7H0I6"/>
<reference evidence="8 9" key="1">
    <citation type="journal article" date="2017" name="Plant Biotechnol. J.">
        <title>A comprehensive draft genome sequence for lupin (Lupinus angustifolius), an emerging health food: insights into plant-microbe interactions and legume evolution.</title>
        <authorList>
            <person name="Hane J.K."/>
            <person name="Ming Y."/>
            <person name="Kamphuis L.G."/>
            <person name="Nelson M.N."/>
            <person name="Garg G."/>
            <person name="Atkins C.A."/>
            <person name="Bayer P.E."/>
            <person name="Bravo A."/>
            <person name="Bringans S."/>
            <person name="Cannon S."/>
            <person name="Edwards D."/>
            <person name="Foley R."/>
            <person name="Gao L.L."/>
            <person name="Harrison M.J."/>
            <person name="Huang W."/>
            <person name="Hurgobin B."/>
            <person name="Li S."/>
            <person name="Liu C.W."/>
            <person name="McGrath A."/>
            <person name="Morahan G."/>
            <person name="Murray J."/>
            <person name="Weller J."/>
            <person name="Jian J."/>
            <person name="Singh K.B."/>
        </authorList>
    </citation>
    <scope>NUCLEOTIDE SEQUENCE [LARGE SCALE GENOMIC DNA]</scope>
    <source>
        <strain evidence="9">cv. Tanjil</strain>
        <tissue evidence="8">Whole plant</tissue>
    </source>
</reference>
<dbReference type="Gramene" id="OIV95856">
    <property type="protein sequence ID" value="OIV95856"/>
    <property type="gene ID" value="TanjilG_06832"/>
</dbReference>
<dbReference type="InterPro" id="IPR029063">
    <property type="entry name" value="SAM-dependent_MTases_sf"/>
</dbReference>
<gene>
    <name evidence="8" type="ORF">TanjilG_06832</name>
</gene>
<accession>A0A1J7H0I6</accession>
<protein>
    <recommendedName>
        <fullName evidence="6">RNA methyltransferase</fullName>
        <ecNumber evidence="6">2.1.1.-</ecNumber>
    </recommendedName>
</protein>
<proteinExistence type="inferred from homology"/>
<dbReference type="SUPFAM" id="SSF53335">
    <property type="entry name" value="S-adenosyl-L-methionine-dependent methyltransferases"/>
    <property type="match status" value="1"/>
</dbReference>
<dbReference type="OMA" id="WRLRNFI"/>
<dbReference type="PANTHER" id="PTHR12315:SF0">
    <property type="entry name" value="7SK SNRNA METHYLPHOSPHATE CAPPING ENZYME"/>
    <property type="match status" value="1"/>
</dbReference>
<evidence type="ECO:0000256" key="5">
    <source>
        <dbReference type="PROSITE-ProRule" id="PRU00848"/>
    </source>
</evidence>
<dbReference type="InterPro" id="IPR039772">
    <property type="entry name" value="Bin3-like"/>
</dbReference>
<name>A0A1J7H0I6_LUPAN</name>
<evidence type="ECO:0000256" key="1">
    <source>
        <dbReference type="ARBA" id="ARBA00008361"/>
    </source>
</evidence>
<dbReference type="GO" id="GO:0008171">
    <property type="term" value="F:O-methyltransferase activity"/>
    <property type="evidence" value="ECO:0007669"/>
    <property type="project" value="UniProtKB-UniRule"/>
</dbReference>
<evidence type="ECO:0000256" key="4">
    <source>
        <dbReference type="ARBA" id="ARBA00022691"/>
    </source>
</evidence>
<feature type="domain" description="Bin3-type SAM" evidence="7">
    <location>
        <begin position="34"/>
        <end position="225"/>
    </location>
</feature>
<comment type="similarity">
    <text evidence="1 6">Belongs to the methyltransferase superfamily.</text>
</comment>
<evidence type="ECO:0000256" key="3">
    <source>
        <dbReference type="ARBA" id="ARBA00022679"/>
    </source>
</evidence>
<evidence type="ECO:0000313" key="8">
    <source>
        <dbReference type="EMBL" id="OIV95856.1"/>
    </source>
</evidence>
<dbReference type="Pfam" id="PF06859">
    <property type="entry name" value="Bin3"/>
    <property type="match status" value="1"/>
</dbReference>
<keyword evidence="3 6" id="KW-0808">Transferase</keyword>
<keyword evidence="2 6" id="KW-0489">Methyltransferase</keyword>
<dbReference type="Proteomes" id="UP000188354">
    <property type="component" value="Chromosome LG16"/>
</dbReference>
<organism evidence="8 9">
    <name type="scientific">Lupinus angustifolius</name>
    <name type="common">Narrow-leaved blue lupine</name>
    <dbReference type="NCBI Taxonomy" id="3871"/>
    <lineage>
        <taxon>Eukaryota</taxon>
        <taxon>Viridiplantae</taxon>
        <taxon>Streptophyta</taxon>
        <taxon>Embryophyta</taxon>
        <taxon>Tracheophyta</taxon>
        <taxon>Spermatophyta</taxon>
        <taxon>Magnoliopsida</taxon>
        <taxon>eudicotyledons</taxon>
        <taxon>Gunneridae</taxon>
        <taxon>Pentapetalae</taxon>
        <taxon>rosids</taxon>
        <taxon>fabids</taxon>
        <taxon>Fabales</taxon>
        <taxon>Fabaceae</taxon>
        <taxon>Papilionoideae</taxon>
        <taxon>50 kb inversion clade</taxon>
        <taxon>genistoids sensu lato</taxon>
        <taxon>core genistoids</taxon>
        <taxon>Genisteae</taxon>
        <taxon>Lupinus</taxon>
    </lineage>
</organism>
<evidence type="ECO:0000313" key="9">
    <source>
        <dbReference type="Proteomes" id="UP000188354"/>
    </source>
</evidence>
<dbReference type="InterPro" id="IPR010675">
    <property type="entry name" value="Bin3_C"/>
</dbReference>
<evidence type="ECO:0000259" key="7">
    <source>
        <dbReference type="PROSITE" id="PS51515"/>
    </source>
</evidence>